<evidence type="ECO:0008006" key="3">
    <source>
        <dbReference type="Google" id="ProtNLM"/>
    </source>
</evidence>
<name>A0A0D0C4C8_9AGAR</name>
<accession>A0A0D0C4C8</accession>
<organism evidence="1 2">
    <name type="scientific">Collybiopsis luxurians FD-317 M1</name>
    <dbReference type="NCBI Taxonomy" id="944289"/>
    <lineage>
        <taxon>Eukaryota</taxon>
        <taxon>Fungi</taxon>
        <taxon>Dikarya</taxon>
        <taxon>Basidiomycota</taxon>
        <taxon>Agaricomycotina</taxon>
        <taxon>Agaricomycetes</taxon>
        <taxon>Agaricomycetidae</taxon>
        <taxon>Agaricales</taxon>
        <taxon>Marasmiineae</taxon>
        <taxon>Omphalotaceae</taxon>
        <taxon>Collybiopsis</taxon>
        <taxon>Collybiopsis luxurians</taxon>
    </lineage>
</organism>
<evidence type="ECO:0000313" key="2">
    <source>
        <dbReference type="Proteomes" id="UP000053593"/>
    </source>
</evidence>
<dbReference type="Proteomes" id="UP000053593">
    <property type="component" value="Unassembled WGS sequence"/>
</dbReference>
<dbReference type="EMBL" id="KN834838">
    <property type="protein sequence ID" value="KIK52697.1"/>
    <property type="molecule type" value="Genomic_DNA"/>
</dbReference>
<dbReference type="OrthoDB" id="2104739at2759"/>
<proteinExistence type="predicted"/>
<reference evidence="1 2" key="1">
    <citation type="submission" date="2014-04" db="EMBL/GenBank/DDBJ databases">
        <title>Evolutionary Origins and Diversification of the Mycorrhizal Mutualists.</title>
        <authorList>
            <consortium name="DOE Joint Genome Institute"/>
            <consortium name="Mycorrhizal Genomics Consortium"/>
            <person name="Kohler A."/>
            <person name="Kuo A."/>
            <person name="Nagy L.G."/>
            <person name="Floudas D."/>
            <person name="Copeland A."/>
            <person name="Barry K.W."/>
            <person name="Cichocki N."/>
            <person name="Veneault-Fourrey C."/>
            <person name="LaButti K."/>
            <person name="Lindquist E.A."/>
            <person name="Lipzen A."/>
            <person name="Lundell T."/>
            <person name="Morin E."/>
            <person name="Murat C."/>
            <person name="Riley R."/>
            <person name="Ohm R."/>
            <person name="Sun H."/>
            <person name="Tunlid A."/>
            <person name="Henrissat B."/>
            <person name="Grigoriev I.V."/>
            <person name="Hibbett D.S."/>
            <person name="Martin F."/>
        </authorList>
    </citation>
    <scope>NUCLEOTIDE SEQUENCE [LARGE SCALE GENOMIC DNA]</scope>
    <source>
        <strain evidence="1 2">FD-317 M1</strain>
    </source>
</reference>
<dbReference type="HOGENOM" id="CLU_049186_1_0_1"/>
<dbReference type="AlphaFoldDB" id="A0A0D0C4C8"/>
<protein>
    <recommendedName>
        <fullName evidence="3">HNH nuclease domain-containing protein</fullName>
    </recommendedName>
</protein>
<sequence length="327" mass="36477">MTQIDGLVPGELAPSGNILRFFFTPDHRSVYDQVYQAATNERDETKLRNLQVLGFLILFVPRPDSEALPEIVSAVRSTASEDLHVLGKVYLDCFIRPFYKLRGPRTPFSPDHSSRPSFNARVLQIKATLAEAPMNHSDAKDKALSLLDAEQIDTYGTGTTRCAHIVPDSTVFSMPEGPDKKYSASILAVFDRFGIKIDSLNRDKMHSLENVMTLALQIYDTFDRLELWLEATDNEHEYIVKAINENDFLLRTTVHGPIKLTSSDPNVPLPNPQFLEFHAAACKIAHLSGIAEHIENVLRDYERIGVLAEDGGSIAVLEQALFQAGLV</sequence>
<evidence type="ECO:0000313" key="1">
    <source>
        <dbReference type="EMBL" id="KIK52697.1"/>
    </source>
</evidence>
<keyword evidence="2" id="KW-1185">Reference proteome</keyword>
<gene>
    <name evidence="1" type="ORF">GYMLUDRAFT_250957</name>
</gene>